<evidence type="ECO:0000256" key="1">
    <source>
        <dbReference type="SAM" id="MobiDB-lite"/>
    </source>
</evidence>
<comment type="caution">
    <text evidence="3">The sequence shown here is derived from an EMBL/GenBank/DDBJ whole genome shotgun (WGS) entry which is preliminary data.</text>
</comment>
<dbReference type="GO" id="GO:0015074">
    <property type="term" value="P:DNA integration"/>
    <property type="evidence" value="ECO:0007669"/>
    <property type="project" value="InterPro"/>
</dbReference>
<dbReference type="InterPro" id="IPR041588">
    <property type="entry name" value="Integrase_H2C2"/>
</dbReference>
<feature type="domain" description="Integrase catalytic" evidence="2">
    <location>
        <begin position="235"/>
        <end position="401"/>
    </location>
</feature>
<keyword evidence="4" id="KW-1185">Reference proteome</keyword>
<dbReference type="AlphaFoldDB" id="A0AAD9PSD8"/>
<feature type="compositionally biased region" description="Polar residues" evidence="1">
    <location>
        <begin position="495"/>
        <end position="517"/>
    </location>
</feature>
<sequence>MYPECFNGTVGCFDDYTYHITLDPEVPPVVHAPRRVPMQLKDKLQAEPRLQRMLLRLQPYDCIIKYLPGREMVTADALSGLSPVDQFEVPDMNVKIHHLIRITPAKMEEFKEETAKDETLQLLSRKVIQGWPDSVKKIDPEVKPYWPLRDDISVEDGLIFLGSRVIVPESLRGNILQQIHGGHLGVDRCGCKLRAKSCVYWPDIYKEIESLVNSCCVCQKYHSSQQKEPMIPSEIPSRPWQTVSADLFYVQQAWLLVVVDYYSKFPFVKKLHNLTARAVVNEMKMLFAENGIPRSLQCDNSTQFTSGEFQQLASQFGFEIVTSSPHYPRGHGVVERLVQTTKKTILKYTETKEDIDLALLALRTTPLSSNIPSPAKLLNGRMFESTLPGKIQPSKNQEEVRNWFKVRQDNQSYYYNRHTNELPKLHRDQAIYTQDPVRKTRNPARVVEEGDSPRSYIVETGAGAHLRRNRIYLRPNNAPNNLANNLSSLVPQGRMMSQSSSVNSQELTPADNSANNLSNTRSGRFENVSNCGIMCNYVQTGTAEY</sequence>
<accession>A0AAD9PSD8</accession>
<dbReference type="GO" id="GO:0003676">
    <property type="term" value="F:nucleic acid binding"/>
    <property type="evidence" value="ECO:0007669"/>
    <property type="project" value="InterPro"/>
</dbReference>
<evidence type="ECO:0000259" key="2">
    <source>
        <dbReference type="PROSITE" id="PS50994"/>
    </source>
</evidence>
<name>A0AAD9PSD8_ACRCE</name>
<evidence type="ECO:0000313" key="3">
    <source>
        <dbReference type="EMBL" id="KAK2548204.1"/>
    </source>
</evidence>
<reference evidence="3" key="2">
    <citation type="journal article" date="2023" name="Science">
        <title>Genomic signatures of disease resistance in endangered staghorn corals.</title>
        <authorList>
            <person name="Vollmer S.V."/>
            <person name="Selwyn J.D."/>
            <person name="Despard B.A."/>
            <person name="Roesel C.L."/>
        </authorList>
    </citation>
    <scope>NUCLEOTIDE SEQUENCE</scope>
    <source>
        <strain evidence="3">K2</strain>
    </source>
</reference>
<dbReference type="Gene3D" id="3.30.420.10">
    <property type="entry name" value="Ribonuclease H-like superfamily/Ribonuclease H"/>
    <property type="match status" value="1"/>
</dbReference>
<dbReference type="PROSITE" id="PS50994">
    <property type="entry name" value="INTEGRASE"/>
    <property type="match status" value="1"/>
</dbReference>
<dbReference type="PANTHER" id="PTHR37984:SF7">
    <property type="entry name" value="INTEGRASE CATALYTIC DOMAIN-CONTAINING PROTEIN"/>
    <property type="match status" value="1"/>
</dbReference>
<dbReference type="InterPro" id="IPR050951">
    <property type="entry name" value="Retrovirus_Pol_polyprotein"/>
</dbReference>
<dbReference type="Pfam" id="PF00665">
    <property type="entry name" value="rve"/>
    <property type="match status" value="1"/>
</dbReference>
<organism evidence="3 4">
    <name type="scientific">Acropora cervicornis</name>
    <name type="common">Staghorn coral</name>
    <dbReference type="NCBI Taxonomy" id="6130"/>
    <lineage>
        <taxon>Eukaryota</taxon>
        <taxon>Metazoa</taxon>
        <taxon>Cnidaria</taxon>
        <taxon>Anthozoa</taxon>
        <taxon>Hexacorallia</taxon>
        <taxon>Scleractinia</taxon>
        <taxon>Astrocoeniina</taxon>
        <taxon>Acroporidae</taxon>
        <taxon>Acropora</taxon>
    </lineage>
</organism>
<dbReference type="FunFam" id="3.30.420.10:FF:000063">
    <property type="entry name" value="Retrovirus-related Pol polyprotein from transposon 297-like Protein"/>
    <property type="match status" value="1"/>
</dbReference>
<dbReference type="InterPro" id="IPR036397">
    <property type="entry name" value="RNaseH_sf"/>
</dbReference>
<dbReference type="SUPFAM" id="SSF53098">
    <property type="entry name" value="Ribonuclease H-like"/>
    <property type="match status" value="1"/>
</dbReference>
<dbReference type="Pfam" id="PF17921">
    <property type="entry name" value="Integrase_H2C2"/>
    <property type="match status" value="1"/>
</dbReference>
<protein>
    <recommendedName>
        <fullName evidence="2">Integrase catalytic domain-containing protein</fullName>
    </recommendedName>
</protein>
<reference evidence="3" key="1">
    <citation type="journal article" date="2023" name="G3 (Bethesda)">
        <title>Whole genome assembly and annotation of the endangered Caribbean coral Acropora cervicornis.</title>
        <authorList>
            <person name="Selwyn J.D."/>
            <person name="Vollmer S.V."/>
        </authorList>
    </citation>
    <scope>NUCLEOTIDE SEQUENCE</scope>
    <source>
        <strain evidence="3">K2</strain>
    </source>
</reference>
<evidence type="ECO:0000313" key="4">
    <source>
        <dbReference type="Proteomes" id="UP001249851"/>
    </source>
</evidence>
<dbReference type="InterPro" id="IPR001584">
    <property type="entry name" value="Integrase_cat-core"/>
</dbReference>
<dbReference type="FunFam" id="1.10.340.70:FF:000003">
    <property type="entry name" value="Protein CBG25708"/>
    <property type="match status" value="1"/>
</dbReference>
<dbReference type="PANTHER" id="PTHR37984">
    <property type="entry name" value="PROTEIN CBG26694"/>
    <property type="match status" value="1"/>
</dbReference>
<feature type="region of interest" description="Disordered" evidence="1">
    <location>
        <begin position="493"/>
        <end position="517"/>
    </location>
</feature>
<dbReference type="Gene3D" id="1.10.340.70">
    <property type="match status" value="1"/>
</dbReference>
<gene>
    <name evidence="3" type="ORF">P5673_031670</name>
</gene>
<dbReference type="Proteomes" id="UP001249851">
    <property type="component" value="Unassembled WGS sequence"/>
</dbReference>
<proteinExistence type="predicted"/>
<dbReference type="InterPro" id="IPR012337">
    <property type="entry name" value="RNaseH-like_sf"/>
</dbReference>
<dbReference type="EMBL" id="JARQWQ010000153">
    <property type="protein sequence ID" value="KAK2548204.1"/>
    <property type="molecule type" value="Genomic_DNA"/>
</dbReference>